<sequence length="76" mass="8509">MRILLDFADFSDFMSLYSKLSLRLARTHSVAQVLGRFLIPLVHAGQALLLSFIDPGVSGLLRASGQQNNRTQNQRH</sequence>
<evidence type="ECO:0000313" key="2">
    <source>
        <dbReference type="Proteomes" id="UP000484885"/>
    </source>
</evidence>
<reference evidence="1 2" key="1">
    <citation type="submission" date="2020-02" db="EMBL/GenBank/DDBJ databases">
        <authorList>
            <person name="Zhang X.-Y."/>
        </authorList>
    </citation>
    <scope>NUCLEOTIDE SEQUENCE [LARGE SCALE GENOMIC DNA]</scope>
    <source>
        <strain evidence="1 2">C33</strain>
    </source>
</reference>
<name>A0A845V0B9_9GAMM</name>
<comment type="caution">
    <text evidence="1">The sequence shown here is derived from an EMBL/GenBank/DDBJ whole genome shotgun (WGS) entry which is preliminary data.</text>
</comment>
<dbReference type="EMBL" id="JAAGSC010000040">
    <property type="protein sequence ID" value="NDY95650.1"/>
    <property type="molecule type" value="Genomic_DNA"/>
</dbReference>
<proteinExistence type="predicted"/>
<organism evidence="1 2">
    <name type="scientific">Wenzhouxiangella limi</name>
    <dbReference type="NCBI Taxonomy" id="2707351"/>
    <lineage>
        <taxon>Bacteria</taxon>
        <taxon>Pseudomonadati</taxon>
        <taxon>Pseudomonadota</taxon>
        <taxon>Gammaproteobacteria</taxon>
        <taxon>Chromatiales</taxon>
        <taxon>Wenzhouxiangellaceae</taxon>
        <taxon>Wenzhouxiangella</taxon>
    </lineage>
</organism>
<dbReference type="RefSeq" id="WP_164211045.1">
    <property type="nucleotide sequence ID" value="NZ_JAAGSC010000040.1"/>
</dbReference>
<gene>
    <name evidence="1" type="ORF">G3I74_07920</name>
</gene>
<protein>
    <submittedName>
        <fullName evidence="1">Uncharacterized protein</fullName>
    </submittedName>
</protein>
<accession>A0A845V0B9</accession>
<dbReference type="AlphaFoldDB" id="A0A845V0B9"/>
<keyword evidence="2" id="KW-1185">Reference proteome</keyword>
<evidence type="ECO:0000313" key="1">
    <source>
        <dbReference type="EMBL" id="NDY95650.1"/>
    </source>
</evidence>
<dbReference type="Proteomes" id="UP000484885">
    <property type="component" value="Unassembled WGS sequence"/>
</dbReference>